<dbReference type="eggNOG" id="ENOG502ZVTT">
    <property type="taxonomic scope" value="Bacteria"/>
</dbReference>
<reference evidence="1 2" key="1">
    <citation type="submission" date="2014-06" db="EMBL/GenBank/DDBJ databases">
        <title>Saccharopolyspora rectivirgula DSM-43113 Genome sequencing.</title>
        <authorList>
            <person name="Barrera C."/>
            <person name="Millon L."/>
            <person name="Rognon B."/>
            <person name="Zaugg C."/>
            <person name="Monod M."/>
        </authorList>
    </citation>
    <scope>NUCLEOTIDE SEQUENCE [LARGE SCALE GENOMIC DNA]</scope>
    <source>
        <strain evidence="1 2">DSM 43113</strain>
    </source>
</reference>
<evidence type="ECO:0000313" key="2">
    <source>
        <dbReference type="Proteomes" id="UP000031419"/>
    </source>
</evidence>
<sequence>MRPHIESIKESRRAGFSFLYLPNLKNIAAIQGFRQAHGVMDVYSAASVSDAVAARYRLDDLDRNRPCPLWTAHGSVSDVVTELLRLPPHGSPGAPSLALALPGDLSLPSTVR</sequence>
<proteinExistence type="predicted"/>
<keyword evidence="2" id="KW-1185">Reference proteome</keyword>
<dbReference type="EMBL" id="JNVU01000037">
    <property type="protein sequence ID" value="KEI43574.1"/>
    <property type="molecule type" value="Genomic_DNA"/>
</dbReference>
<gene>
    <name evidence="1" type="ORF">GU90_14650</name>
</gene>
<comment type="caution">
    <text evidence="1">The sequence shown here is derived from an EMBL/GenBank/DDBJ whole genome shotgun (WGS) entry which is preliminary data.</text>
</comment>
<name>A0A073B7C1_9PSEU</name>
<protein>
    <submittedName>
        <fullName evidence="1">Uncharacterized protein</fullName>
    </submittedName>
</protein>
<accession>A0A073B7C1</accession>
<dbReference type="Proteomes" id="UP000031419">
    <property type="component" value="Unassembled WGS sequence"/>
</dbReference>
<evidence type="ECO:0000313" key="1">
    <source>
        <dbReference type="EMBL" id="KEI43574.1"/>
    </source>
</evidence>
<dbReference type="STRING" id="28042.GU90_14650"/>
<dbReference type="AlphaFoldDB" id="A0A073B7C1"/>
<organism evidence="1 2">
    <name type="scientific">Saccharopolyspora rectivirgula</name>
    <dbReference type="NCBI Taxonomy" id="28042"/>
    <lineage>
        <taxon>Bacteria</taxon>
        <taxon>Bacillati</taxon>
        <taxon>Actinomycetota</taxon>
        <taxon>Actinomycetes</taxon>
        <taxon>Pseudonocardiales</taxon>
        <taxon>Pseudonocardiaceae</taxon>
        <taxon>Saccharopolyspora</taxon>
    </lineage>
</organism>